<dbReference type="InterPro" id="IPR043502">
    <property type="entry name" value="DNA/RNA_pol_sf"/>
</dbReference>
<evidence type="ECO:0000256" key="6">
    <source>
        <dbReference type="ARBA" id="ARBA00022695"/>
    </source>
</evidence>
<comment type="function">
    <text evidence="14">Telomerase is a ribonucleoprotein enzyme essential for the replication of chromosome termini in most eukaryotes. It elongates telomeres. It is a reverse transcriptase that adds simple sequence repeats to chromosome ends by copying a template sequence within the RNA component of the enzyme.</text>
</comment>
<evidence type="ECO:0000256" key="4">
    <source>
        <dbReference type="ARBA" id="ARBA00022454"/>
    </source>
</evidence>
<dbReference type="RefSeq" id="XP_026670742.1">
    <property type="nucleotide sequence ID" value="XM_026814941.1"/>
</dbReference>
<dbReference type="GO" id="GO:0007004">
    <property type="term" value="P:telomere maintenance via telomerase"/>
    <property type="evidence" value="ECO:0007669"/>
    <property type="project" value="TreeGrafter"/>
</dbReference>
<keyword evidence="7 14" id="KW-0479">Metal-binding</keyword>
<sequence>MDRSTAQSLREAHGSEFQRYCLKNRIKIQRDANDCFLVSEEADVKHCLQLKKEYKKKIDLKLKKLQHSKPRQKFNTSNPVSATRKIDETCETIFPKDLSVSVRLYSSPLGFPSYKNNSLACMLDECRSGNEFYEHIIKETRKDIVIVDYEISIPLISSLLEDFKKRHEKFHYTSVLSHVAHENKCKQQANPICQYAITREKLIYFLELVFSKVVPLEIFGKLRNLKKIKHTMIRLLNLPHFKLLNVKTVVSKLDIACIKWVSGIENVKTKWLILLKFIRWFFIGFLFKVIYQNFHITIHNNTERLFIIRSDWNRIQRNFLQKKMRTNALKVNNVSSSCLPIGIYKLIPKFSNVRPILKTEKSKEFVQQKTLIMNFLKQLYVTKFGVNDFEKKWKSVVESRRNKKTYMVYCDVVDAFGSIIQELLFEMVRWLSKDLPEKLTLKMYAVKSRQQTRITTCYKQYCCHPDLALPFAPGTFYSVSGGSSWVRKSMLIENISKCIFEQLIKIKGKTYTLRKGVAQGAVLSPILSDIYYSFILNEELAVFSREGELLKYVDDILYLTDNEDFAKQFLEVTKRGLPRYNCYFKQAKTQTNVPYDGRAAADSILYIGYKIDCLSLGLEPNYTEIKFTYSMYSKKMSDPIQILDSRLKNFTVLKLRKIVLQDTIKKQNILFSILERSFSVQAKRARYLLIQLFGSRVQENVTTIFDIIKYTNELIARFVIRTLDPDQKYTVHDILTWHFHIMIGLWTSYIDTFKRSKVLRQCFIKWFQQQKRKCVCECGLE</sequence>
<organism evidence="16 17">
    <name type="scientific">Ceratina calcarata</name>
    <dbReference type="NCBI Taxonomy" id="156304"/>
    <lineage>
        <taxon>Eukaryota</taxon>
        <taxon>Metazoa</taxon>
        <taxon>Ecdysozoa</taxon>
        <taxon>Arthropoda</taxon>
        <taxon>Hexapoda</taxon>
        <taxon>Insecta</taxon>
        <taxon>Pterygota</taxon>
        <taxon>Neoptera</taxon>
        <taxon>Endopterygota</taxon>
        <taxon>Hymenoptera</taxon>
        <taxon>Apocrita</taxon>
        <taxon>Aculeata</taxon>
        <taxon>Apoidea</taxon>
        <taxon>Anthophila</taxon>
        <taxon>Apidae</taxon>
        <taxon>Ceratina</taxon>
        <taxon>Zadontomerus</taxon>
    </lineage>
</organism>
<dbReference type="GO" id="GO:0070034">
    <property type="term" value="F:telomerase RNA binding"/>
    <property type="evidence" value="ECO:0007669"/>
    <property type="project" value="TreeGrafter"/>
</dbReference>
<evidence type="ECO:0000256" key="5">
    <source>
        <dbReference type="ARBA" id="ARBA00022679"/>
    </source>
</evidence>
<dbReference type="GO" id="GO:0042162">
    <property type="term" value="F:telomeric DNA binding"/>
    <property type="evidence" value="ECO:0007669"/>
    <property type="project" value="TreeGrafter"/>
</dbReference>
<protein>
    <recommendedName>
        <fullName evidence="3 14">Telomerase reverse transcriptase</fullName>
        <ecNumber evidence="2 14">2.7.7.49</ecNumber>
    </recommendedName>
    <alternativeName>
        <fullName evidence="12 14">Telomerase catalytic subunit</fullName>
    </alternativeName>
</protein>
<comment type="catalytic activity">
    <reaction evidence="13 14">
        <text>DNA(n) + a 2'-deoxyribonucleoside 5'-triphosphate = DNA(n+1) + diphosphate</text>
        <dbReference type="Rhea" id="RHEA:22508"/>
        <dbReference type="Rhea" id="RHEA-COMP:17339"/>
        <dbReference type="Rhea" id="RHEA-COMP:17340"/>
        <dbReference type="ChEBI" id="CHEBI:33019"/>
        <dbReference type="ChEBI" id="CHEBI:61560"/>
        <dbReference type="ChEBI" id="CHEBI:173112"/>
        <dbReference type="EC" id="2.7.7.49"/>
    </reaction>
</comment>
<evidence type="ECO:0000256" key="7">
    <source>
        <dbReference type="ARBA" id="ARBA00022723"/>
    </source>
</evidence>
<keyword evidence="4 14" id="KW-0158">Chromosome</keyword>
<evidence type="ECO:0000256" key="10">
    <source>
        <dbReference type="ARBA" id="ARBA00022918"/>
    </source>
</evidence>
<evidence type="ECO:0000256" key="14">
    <source>
        <dbReference type="RuleBase" id="RU365061"/>
    </source>
</evidence>
<keyword evidence="6 14" id="KW-0548">Nucleotidyltransferase</keyword>
<evidence type="ECO:0000256" key="9">
    <source>
        <dbReference type="ARBA" id="ARBA00022895"/>
    </source>
</evidence>
<dbReference type="Proteomes" id="UP000694925">
    <property type="component" value="Unplaced"/>
</dbReference>
<comment type="subcellular location">
    <subcellularLocation>
        <location evidence="14">Nucleus</location>
    </subcellularLocation>
    <subcellularLocation>
        <location evidence="14">Chromosome</location>
        <location evidence="14">Telomere</location>
    </subcellularLocation>
</comment>
<dbReference type="InterPro" id="IPR000477">
    <property type="entry name" value="RT_dom"/>
</dbReference>
<evidence type="ECO:0000256" key="2">
    <source>
        <dbReference type="ARBA" id="ARBA00012493"/>
    </source>
</evidence>
<dbReference type="GO" id="GO:0000781">
    <property type="term" value="C:chromosome, telomeric region"/>
    <property type="evidence" value="ECO:0007669"/>
    <property type="project" value="UniProtKB-SubCell"/>
</dbReference>
<dbReference type="GO" id="GO:0000333">
    <property type="term" value="C:telomerase catalytic core complex"/>
    <property type="evidence" value="ECO:0007669"/>
    <property type="project" value="TreeGrafter"/>
</dbReference>
<dbReference type="GO" id="GO:0003720">
    <property type="term" value="F:telomerase activity"/>
    <property type="evidence" value="ECO:0007669"/>
    <property type="project" value="InterPro"/>
</dbReference>
<keyword evidence="5 14" id="KW-0808">Transferase</keyword>
<evidence type="ECO:0000256" key="3">
    <source>
        <dbReference type="ARBA" id="ARBA00016182"/>
    </source>
</evidence>
<dbReference type="InterPro" id="IPR003545">
    <property type="entry name" value="Telomerase_RT"/>
</dbReference>
<dbReference type="Pfam" id="PF00078">
    <property type="entry name" value="RVT_1"/>
    <property type="match status" value="1"/>
</dbReference>
<evidence type="ECO:0000256" key="12">
    <source>
        <dbReference type="ARBA" id="ARBA00032044"/>
    </source>
</evidence>
<dbReference type="PRINTS" id="PR01365">
    <property type="entry name" value="TELOMERASERT"/>
</dbReference>
<reference evidence="17" key="1">
    <citation type="submission" date="2025-08" db="UniProtKB">
        <authorList>
            <consortium name="RefSeq"/>
        </authorList>
    </citation>
    <scope>IDENTIFICATION</scope>
    <source>
        <tissue evidence="17">Whole body</tissue>
    </source>
</reference>
<dbReference type="Pfam" id="PF12009">
    <property type="entry name" value="Telomerase_RBD"/>
    <property type="match status" value="1"/>
</dbReference>
<comment type="similarity">
    <text evidence="1 14">Belongs to the reverse transcriptase family. Telomerase subfamily.</text>
</comment>
<dbReference type="PANTHER" id="PTHR12066">
    <property type="entry name" value="TELOMERASE REVERSE TRANSCRIPTASE"/>
    <property type="match status" value="1"/>
</dbReference>
<evidence type="ECO:0000256" key="1">
    <source>
        <dbReference type="ARBA" id="ARBA00008001"/>
    </source>
</evidence>
<dbReference type="CDD" id="cd01648">
    <property type="entry name" value="TERT"/>
    <property type="match status" value="1"/>
</dbReference>
<name>A0AAJ7S4G8_9HYME</name>
<evidence type="ECO:0000313" key="17">
    <source>
        <dbReference type="RefSeq" id="XP_026670742.1"/>
    </source>
</evidence>
<dbReference type="SUPFAM" id="SSF56672">
    <property type="entry name" value="DNA/RNA polymerases"/>
    <property type="match status" value="1"/>
</dbReference>
<dbReference type="Gene3D" id="1.10.132.70">
    <property type="match status" value="1"/>
</dbReference>
<evidence type="ECO:0000313" key="16">
    <source>
        <dbReference type="Proteomes" id="UP000694925"/>
    </source>
</evidence>
<accession>A0AAJ7S4G8</accession>
<dbReference type="GeneID" id="108626581"/>
<gene>
    <name evidence="17" type="primary">LOC108626581</name>
</gene>
<feature type="domain" description="Reverse transcriptase" evidence="15">
    <location>
        <begin position="328"/>
        <end position="611"/>
    </location>
</feature>
<dbReference type="InterPro" id="IPR021891">
    <property type="entry name" value="Telomerase_RBD"/>
</dbReference>
<evidence type="ECO:0000256" key="8">
    <source>
        <dbReference type="ARBA" id="ARBA00022842"/>
    </source>
</evidence>
<keyword evidence="11 14" id="KW-0539">Nucleus</keyword>
<keyword evidence="16" id="KW-1185">Reference proteome</keyword>
<dbReference type="SMART" id="SM00975">
    <property type="entry name" value="Telomerase_RBD"/>
    <property type="match status" value="1"/>
</dbReference>
<proteinExistence type="inferred from homology"/>
<evidence type="ECO:0000259" key="15">
    <source>
        <dbReference type="PROSITE" id="PS50878"/>
    </source>
</evidence>
<evidence type="ECO:0000256" key="11">
    <source>
        <dbReference type="ARBA" id="ARBA00023242"/>
    </source>
</evidence>
<keyword evidence="10 14" id="KW-0695">RNA-directed DNA polymerase</keyword>
<dbReference type="AlphaFoldDB" id="A0AAJ7S4G8"/>
<dbReference type="Gene3D" id="3.30.70.2630">
    <property type="match status" value="1"/>
</dbReference>
<keyword evidence="9 14" id="KW-0779">Telomere</keyword>
<evidence type="ECO:0000256" key="13">
    <source>
        <dbReference type="ARBA" id="ARBA00048173"/>
    </source>
</evidence>
<dbReference type="GO" id="GO:0046872">
    <property type="term" value="F:metal ion binding"/>
    <property type="evidence" value="ECO:0007669"/>
    <property type="project" value="UniProtKB-KW"/>
</dbReference>
<dbReference type="EC" id="2.7.7.49" evidence="2 14"/>
<dbReference type="PROSITE" id="PS50878">
    <property type="entry name" value="RT_POL"/>
    <property type="match status" value="1"/>
</dbReference>
<dbReference type="PANTHER" id="PTHR12066:SF0">
    <property type="entry name" value="TELOMERASE REVERSE TRANSCRIPTASE"/>
    <property type="match status" value="1"/>
</dbReference>
<keyword evidence="8 14" id="KW-0460">Magnesium</keyword>
<dbReference type="CTD" id="7015"/>